<comment type="similarity">
    <text evidence="2 10">Belongs to the glycosyltransferase 31 family.</text>
</comment>
<dbReference type="GO" id="GO:0006493">
    <property type="term" value="P:protein O-linked glycosylation"/>
    <property type="evidence" value="ECO:0007669"/>
    <property type="project" value="TreeGrafter"/>
</dbReference>
<keyword evidence="6" id="KW-0735">Signal-anchor</keyword>
<evidence type="ECO:0000313" key="12">
    <source>
        <dbReference type="Proteomes" id="UP000186922"/>
    </source>
</evidence>
<dbReference type="Pfam" id="PF01762">
    <property type="entry name" value="Galactosyl_T"/>
    <property type="match status" value="1"/>
</dbReference>
<dbReference type="OrthoDB" id="6355886at2759"/>
<dbReference type="AlphaFoldDB" id="A0A1D1V6C8"/>
<organism evidence="11 12">
    <name type="scientific">Ramazzottius varieornatus</name>
    <name type="common">Water bear</name>
    <name type="synonym">Tardigrade</name>
    <dbReference type="NCBI Taxonomy" id="947166"/>
    <lineage>
        <taxon>Eukaryota</taxon>
        <taxon>Metazoa</taxon>
        <taxon>Ecdysozoa</taxon>
        <taxon>Tardigrada</taxon>
        <taxon>Eutardigrada</taxon>
        <taxon>Parachela</taxon>
        <taxon>Hypsibioidea</taxon>
        <taxon>Ramazzottiidae</taxon>
        <taxon>Ramazzottius</taxon>
    </lineage>
</organism>
<gene>
    <name evidence="11" type="primary">RvY_08572-1</name>
    <name evidence="11" type="synonym">RvY_08572.1</name>
    <name evidence="11" type="ORF">RvY_08572</name>
</gene>
<dbReference type="PANTHER" id="PTHR11214:SF3">
    <property type="entry name" value="BETA-1,3-GALACTOSYLTRANSFERASE 6"/>
    <property type="match status" value="1"/>
</dbReference>
<dbReference type="GO" id="GO:0000139">
    <property type="term" value="C:Golgi membrane"/>
    <property type="evidence" value="ECO:0007669"/>
    <property type="project" value="UniProtKB-SubCell"/>
</dbReference>
<protein>
    <recommendedName>
        <fullName evidence="10">Hexosyltransferase</fullName>
        <ecNumber evidence="10">2.4.1.-</ecNumber>
    </recommendedName>
</protein>
<keyword evidence="5" id="KW-0812">Transmembrane</keyword>
<comment type="subcellular location">
    <subcellularLocation>
        <location evidence="1 10">Golgi apparatus membrane</location>
        <topology evidence="1 10">Single-pass type II membrane protein</topology>
    </subcellularLocation>
</comment>
<keyword evidence="7" id="KW-1133">Transmembrane helix</keyword>
<dbReference type="InterPro" id="IPR002659">
    <property type="entry name" value="Glyco_trans_31"/>
</dbReference>
<keyword evidence="12" id="KW-1185">Reference proteome</keyword>
<keyword evidence="4" id="KW-0808">Transferase</keyword>
<dbReference type="GO" id="GO:0016758">
    <property type="term" value="F:hexosyltransferase activity"/>
    <property type="evidence" value="ECO:0007669"/>
    <property type="project" value="InterPro"/>
</dbReference>
<evidence type="ECO:0000256" key="8">
    <source>
        <dbReference type="ARBA" id="ARBA00023034"/>
    </source>
</evidence>
<keyword evidence="8 10" id="KW-0333">Golgi apparatus</keyword>
<evidence type="ECO:0000256" key="6">
    <source>
        <dbReference type="ARBA" id="ARBA00022968"/>
    </source>
</evidence>
<accession>A0A1D1V6C8</accession>
<evidence type="ECO:0000256" key="2">
    <source>
        <dbReference type="ARBA" id="ARBA00008661"/>
    </source>
</evidence>
<comment type="caution">
    <text evidence="11">The sequence shown here is derived from an EMBL/GenBank/DDBJ whole genome shotgun (WGS) entry which is preliminary data.</text>
</comment>
<proteinExistence type="inferred from homology"/>
<dbReference type="Gene3D" id="3.90.550.50">
    <property type="match status" value="1"/>
</dbReference>
<dbReference type="STRING" id="947166.A0A1D1V6C8"/>
<keyword evidence="9" id="KW-0472">Membrane</keyword>
<evidence type="ECO:0000256" key="3">
    <source>
        <dbReference type="ARBA" id="ARBA00022676"/>
    </source>
</evidence>
<evidence type="ECO:0000256" key="9">
    <source>
        <dbReference type="ARBA" id="ARBA00023136"/>
    </source>
</evidence>
<evidence type="ECO:0000256" key="5">
    <source>
        <dbReference type="ARBA" id="ARBA00022692"/>
    </source>
</evidence>
<keyword evidence="3 10" id="KW-0328">Glycosyltransferase</keyword>
<evidence type="ECO:0000256" key="7">
    <source>
        <dbReference type="ARBA" id="ARBA00022989"/>
    </source>
</evidence>
<name>A0A1D1V6C8_RAMVA</name>
<dbReference type="PANTHER" id="PTHR11214">
    <property type="entry name" value="BETA-1,3-N-ACETYLGLUCOSAMINYLTRANSFERASE"/>
    <property type="match status" value="1"/>
</dbReference>
<evidence type="ECO:0000256" key="1">
    <source>
        <dbReference type="ARBA" id="ARBA00004323"/>
    </source>
</evidence>
<evidence type="ECO:0000313" key="11">
    <source>
        <dbReference type="EMBL" id="GAU97241.1"/>
    </source>
</evidence>
<reference evidence="11 12" key="1">
    <citation type="journal article" date="2016" name="Nat. Commun.">
        <title>Extremotolerant tardigrade genome and improved radiotolerance of human cultured cells by tardigrade-unique protein.</title>
        <authorList>
            <person name="Hashimoto T."/>
            <person name="Horikawa D.D."/>
            <person name="Saito Y."/>
            <person name="Kuwahara H."/>
            <person name="Kozuka-Hata H."/>
            <person name="Shin-I T."/>
            <person name="Minakuchi Y."/>
            <person name="Ohishi K."/>
            <person name="Motoyama A."/>
            <person name="Aizu T."/>
            <person name="Enomoto A."/>
            <person name="Kondo K."/>
            <person name="Tanaka S."/>
            <person name="Hara Y."/>
            <person name="Koshikawa S."/>
            <person name="Sagara H."/>
            <person name="Miura T."/>
            <person name="Yokobori S."/>
            <person name="Miyagawa K."/>
            <person name="Suzuki Y."/>
            <person name="Kubo T."/>
            <person name="Oyama M."/>
            <person name="Kohara Y."/>
            <person name="Fujiyama A."/>
            <person name="Arakawa K."/>
            <person name="Katayama T."/>
            <person name="Toyoda A."/>
            <person name="Kunieda T."/>
        </authorList>
    </citation>
    <scope>NUCLEOTIDE SEQUENCE [LARGE SCALE GENOMIC DNA]</scope>
    <source>
        <strain evidence="11 12">YOKOZUNA-1</strain>
    </source>
</reference>
<dbReference type="EMBL" id="BDGG01000004">
    <property type="protein sequence ID" value="GAU97241.1"/>
    <property type="molecule type" value="Genomic_DNA"/>
</dbReference>
<sequence>MKLMPQFARLNIIILLVLMTILVVYKASRYTIGDEEPFYSARTGKFSAYDQECSKFNGSVDNPFFLNYTSVLRDVAYYSTSLDSIKRGTYHFAVNSQPKAYLARRAIRKTWKKVLVACTENGEASCSGSLRFYIGQTSNEGTALRLKKEMQKYDDIVLLQFCDKYENLALKTFHIMNYVSQQIEHPSNESAPKFVVKIDDDVLPDLSAFFTCFPTLQNASFGIYGWVTLGSASVRKWDKYRISRKRWNHTLFPAFAHGPAYAAQVGTLPVLLGEARRTAVLNLEDVWFTGIVAEKAGVKRMRINRFLNVGESFLQVKTAANSSLRAGFFHHSFSSRMLLVLWQNMRNCSMCIQNCDLFREPAIQYSQSHPLSKYLKPKQAPHE</sequence>
<evidence type="ECO:0000256" key="4">
    <source>
        <dbReference type="ARBA" id="ARBA00022679"/>
    </source>
</evidence>
<dbReference type="Proteomes" id="UP000186922">
    <property type="component" value="Unassembled WGS sequence"/>
</dbReference>
<dbReference type="EC" id="2.4.1.-" evidence="10"/>
<evidence type="ECO:0000256" key="10">
    <source>
        <dbReference type="RuleBase" id="RU363063"/>
    </source>
</evidence>